<evidence type="ECO:0000313" key="2">
    <source>
        <dbReference type="Proteomes" id="UP000499080"/>
    </source>
</evidence>
<evidence type="ECO:0000313" key="1">
    <source>
        <dbReference type="EMBL" id="GBL91200.1"/>
    </source>
</evidence>
<sequence length="117" mass="13292">MDNAELARKSMLCWTPCEPVVRMITEKGGSKTFTDHLKRSGIEGEESMVHQLTPVADIPPPASLRANEPHIQPNDPKHLQMSACFGRRLTPRALTKHKKIVDLTSTWDKHHSMLYYC</sequence>
<accession>A0A4Y2BG61</accession>
<name>A0A4Y2BG61_ARAVE</name>
<reference evidence="1 2" key="1">
    <citation type="journal article" date="2019" name="Sci. Rep.">
        <title>Orb-weaving spider Araneus ventricosus genome elucidates the spidroin gene catalogue.</title>
        <authorList>
            <person name="Kono N."/>
            <person name="Nakamura H."/>
            <person name="Ohtoshi R."/>
            <person name="Moran D.A.P."/>
            <person name="Shinohara A."/>
            <person name="Yoshida Y."/>
            <person name="Fujiwara M."/>
            <person name="Mori M."/>
            <person name="Tomita M."/>
            <person name="Arakawa K."/>
        </authorList>
    </citation>
    <scope>NUCLEOTIDE SEQUENCE [LARGE SCALE GENOMIC DNA]</scope>
</reference>
<gene>
    <name evidence="1" type="ORF">AVEN_195097_1</name>
</gene>
<dbReference type="AlphaFoldDB" id="A0A4Y2BG61"/>
<proteinExistence type="predicted"/>
<keyword evidence="2" id="KW-1185">Reference proteome</keyword>
<dbReference type="EMBL" id="BGPR01000077">
    <property type="protein sequence ID" value="GBL91200.1"/>
    <property type="molecule type" value="Genomic_DNA"/>
</dbReference>
<protein>
    <submittedName>
        <fullName evidence="1">Uncharacterized protein</fullName>
    </submittedName>
</protein>
<comment type="caution">
    <text evidence="1">The sequence shown here is derived from an EMBL/GenBank/DDBJ whole genome shotgun (WGS) entry which is preliminary data.</text>
</comment>
<dbReference type="Proteomes" id="UP000499080">
    <property type="component" value="Unassembled WGS sequence"/>
</dbReference>
<organism evidence="1 2">
    <name type="scientific">Araneus ventricosus</name>
    <name type="common">Orbweaver spider</name>
    <name type="synonym">Epeira ventricosa</name>
    <dbReference type="NCBI Taxonomy" id="182803"/>
    <lineage>
        <taxon>Eukaryota</taxon>
        <taxon>Metazoa</taxon>
        <taxon>Ecdysozoa</taxon>
        <taxon>Arthropoda</taxon>
        <taxon>Chelicerata</taxon>
        <taxon>Arachnida</taxon>
        <taxon>Araneae</taxon>
        <taxon>Araneomorphae</taxon>
        <taxon>Entelegynae</taxon>
        <taxon>Araneoidea</taxon>
        <taxon>Araneidae</taxon>
        <taxon>Araneus</taxon>
    </lineage>
</organism>